<accession>A0AAN8NSZ1</accession>
<organism evidence="2 3">
    <name type="scientific">Arthrobotrys conoides</name>
    <dbReference type="NCBI Taxonomy" id="74498"/>
    <lineage>
        <taxon>Eukaryota</taxon>
        <taxon>Fungi</taxon>
        <taxon>Dikarya</taxon>
        <taxon>Ascomycota</taxon>
        <taxon>Pezizomycotina</taxon>
        <taxon>Orbiliomycetes</taxon>
        <taxon>Orbiliales</taxon>
        <taxon>Orbiliaceae</taxon>
        <taxon>Arthrobotrys</taxon>
    </lineage>
</organism>
<name>A0AAN8NSZ1_9PEZI</name>
<feature type="transmembrane region" description="Helical" evidence="1">
    <location>
        <begin position="12"/>
        <end position="35"/>
    </location>
</feature>
<keyword evidence="1" id="KW-0812">Transmembrane</keyword>
<reference evidence="2 3" key="1">
    <citation type="submission" date="2019-10" db="EMBL/GenBank/DDBJ databases">
        <authorList>
            <person name="Palmer J.M."/>
        </authorList>
    </citation>
    <scope>NUCLEOTIDE SEQUENCE [LARGE SCALE GENOMIC DNA]</scope>
    <source>
        <strain evidence="2 3">TWF506</strain>
    </source>
</reference>
<comment type="caution">
    <text evidence="2">The sequence shown here is derived from an EMBL/GenBank/DDBJ whole genome shotgun (WGS) entry which is preliminary data.</text>
</comment>
<sequence>MKSSNYSRYRFYIVAGFTLFANFGFAYVPAISVYFPDTPNRRPWRLCQPTVNSMDDFNGIGTDLFVVNPADETCGSRGRGRYGSGFWFYPLYLDLPDAVNIPAIYLDGYDVGAQIQYPVVNRELPFVMARETEGYRPAYWIVKRGGRRVDPATNFFQEGDSLEFVGSSMDEDHTLRLHDYGPGIGYRINRGAPAPDNPRIELRYANNCFLRCCTKFFHCLWDLFGTRWRQENAMWAQWRRRTVAPEGEEQGNLGLQQAADLLALADQLERLAAQIGAVEVPIEPPVDNITRVSVRERDESEHDLHFLG</sequence>
<evidence type="ECO:0000256" key="1">
    <source>
        <dbReference type="SAM" id="Phobius"/>
    </source>
</evidence>
<protein>
    <submittedName>
        <fullName evidence="2">Uncharacterized protein</fullName>
    </submittedName>
</protein>
<evidence type="ECO:0000313" key="2">
    <source>
        <dbReference type="EMBL" id="KAK6510632.1"/>
    </source>
</evidence>
<dbReference type="EMBL" id="JAVHJM010000007">
    <property type="protein sequence ID" value="KAK6510632.1"/>
    <property type="molecule type" value="Genomic_DNA"/>
</dbReference>
<keyword evidence="1" id="KW-0472">Membrane</keyword>
<keyword evidence="3" id="KW-1185">Reference proteome</keyword>
<dbReference type="AlphaFoldDB" id="A0AAN8NSZ1"/>
<keyword evidence="1" id="KW-1133">Transmembrane helix</keyword>
<dbReference type="Proteomes" id="UP001307849">
    <property type="component" value="Unassembled WGS sequence"/>
</dbReference>
<proteinExistence type="predicted"/>
<gene>
    <name evidence="2" type="ORF">TWF506_009735</name>
</gene>
<evidence type="ECO:0000313" key="3">
    <source>
        <dbReference type="Proteomes" id="UP001307849"/>
    </source>
</evidence>